<dbReference type="Pfam" id="PF21948">
    <property type="entry name" value="LplA-B_cat"/>
    <property type="match status" value="1"/>
</dbReference>
<sequence>MGISGKPELLVHEDRVKERNVALIKRFTGGGTVVVDRDTIFTGLIMNVDAVEGLTPYPRPIMRWTEHLFDPVFRRYGDFALREHDYVFDDVKFGGNAQAITKGRFVHHTSFLWDFSPDRMALLKHPAKAPEYRRGRDHTAFITPLKDRLASRADLLDQLSTVLEGAGYWVQETRLEEAEAALGDNKIVGTKLLLPGDYA</sequence>
<dbReference type="Proteomes" id="UP001255856">
    <property type="component" value="Unassembled WGS sequence"/>
</dbReference>
<reference evidence="2" key="1">
    <citation type="submission" date="2021-01" db="EMBL/GenBank/DDBJ databases">
        <authorList>
            <person name="Eckstrom K.M.E."/>
        </authorList>
    </citation>
    <scope>NUCLEOTIDE SEQUENCE</scope>
    <source>
        <strain evidence="2">UVCC 0001</strain>
    </source>
</reference>
<gene>
    <name evidence="2" type="ORF">QBZ16_002318</name>
</gene>
<dbReference type="AlphaFoldDB" id="A0AAD9MMM5"/>
<name>A0AAD9MMM5_PROWI</name>
<proteinExistence type="predicted"/>
<dbReference type="SUPFAM" id="SSF55681">
    <property type="entry name" value="Class II aaRS and biotin synthetases"/>
    <property type="match status" value="1"/>
</dbReference>
<comment type="caution">
    <text evidence="2">The sequence shown here is derived from an EMBL/GenBank/DDBJ whole genome shotgun (WGS) entry which is preliminary data.</text>
</comment>
<dbReference type="InterPro" id="IPR045864">
    <property type="entry name" value="aa-tRNA-synth_II/BPL/LPL"/>
</dbReference>
<dbReference type="EMBL" id="JASFZW010000002">
    <property type="protein sequence ID" value="KAK2079923.1"/>
    <property type="molecule type" value="Genomic_DNA"/>
</dbReference>
<dbReference type="Gene3D" id="3.30.930.10">
    <property type="entry name" value="Bira Bifunctional Protein, Domain 2"/>
    <property type="match status" value="1"/>
</dbReference>
<evidence type="ECO:0000259" key="1">
    <source>
        <dbReference type="PROSITE" id="PS51733"/>
    </source>
</evidence>
<dbReference type="InterPro" id="IPR053264">
    <property type="entry name" value="Lipoate-ligase_2_inactive"/>
</dbReference>
<dbReference type="InterPro" id="IPR004143">
    <property type="entry name" value="BPL_LPL_catalytic"/>
</dbReference>
<evidence type="ECO:0000313" key="3">
    <source>
        <dbReference type="Proteomes" id="UP001255856"/>
    </source>
</evidence>
<keyword evidence="3" id="KW-1185">Reference proteome</keyword>
<feature type="domain" description="BPL/LPL catalytic" evidence="1">
    <location>
        <begin position="1"/>
        <end position="157"/>
    </location>
</feature>
<protein>
    <recommendedName>
        <fullName evidence="1">BPL/LPL catalytic domain-containing protein</fullName>
    </recommendedName>
</protein>
<organism evidence="2 3">
    <name type="scientific">Prototheca wickerhamii</name>
    <dbReference type="NCBI Taxonomy" id="3111"/>
    <lineage>
        <taxon>Eukaryota</taxon>
        <taxon>Viridiplantae</taxon>
        <taxon>Chlorophyta</taxon>
        <taxon>core chlorophytes</taxon>
        <taxon>Trebouxiophyceae</taxon>
        <taxon>Chlorellales</taxon>
        <taxon>Chlorellaceae</taxon>
        <taxon>Prototheca</taxon>
    </lineage>
</organism>
<dbReference type="PROSITE" id="PS51733">
    <property type="entry name" value="BPL_LPL_CATALYTIC"/>
    <property type="match status" value="1"/>
</dbReference>
<dbReference type="PANTHER" id="PTHR43506:SF1">
    <property type="entry name" value="BPL_LPL CATALYTIC DOMAIN-CONTAINING PROTEIN"/>
    <property type="match status" value="1"/>
</dbReference>
<evidence type="ECO:0000313" key="2">
    <source>
        <dbReference type="EMBL" id="KAK2079923.1"/>
    </source>
</evidence>
<dbReference type="PANTHER" id="PTHR43506">
    <property type="entry name" value="BIOTIN/LIPOATE A/B PROTEIN LIGASE FAMILY"/>
    <property type="match status" value="1"/>
</dbReference>
<accession>A0AAD9MMM5</accession>